<sequence>MKKIYLAGPEVFLPNAAEVLRDRKYSCAHRGFAGLSPFDSEIGEIKRRDLDLARRIFFGNVELIRTCDLVIANCNPFRGACVDDGTAFEIGYAYSLGKRIYGFARSLVSLPRIVTEKIPVFPHNSGYPIDEDGYLLNEDFGNSLNLMLEFSISTSGGVLVEGDFEDCLSRLAERER</sequence>
<keyword evidence="1" id="KW-0808">Transferase</keyword>
<dbReference type="Proteomes" id="UP000298277">
    <property type="component" value="Unassembled WGS sequence"/>
</dbReference>
<dbReference type="GO" id="GO:0070694">
    <property type="term" value="F:5-hydroxymethyl-dUMP N-hydrolase activity"/>
    <property type="evidence" value="ECO:0007669"/>
    <property type="project" value="TreeGrafter"/>
</dbReference>
<reference evidence="1" key="1">
    <citation type="journal article" date="2019" name="PLoS Negl. Trop. Dis.">
        <title>Revisiting the worldwide diversity of Leptospira species in the environment.</title>
        <authorList>
            <person name="Vincent A.T."/>
            <person name="Schiettekatte O."/>
            <person name="Bourhy P."/>
            <person name="Veyrier F.J."/>
            <person name="Picardeau M."/>
        </authorList>
    </citation>
    <scope>NUCLEOTIDE SEQUENCE [LARGE SCALE GENOMIC DNA]</scope>
    <source>
        <strain evidence="1">201800299</strain>
    </source>
</reference>
<dbReference type="EMBL" id="RQFA01000042">
    <property type="protein sequence ID" value="TGK33741.1"/>
    <property type="molecule type" value="Genomic_DNA"/>
</dbReference>
<name>A0A5F1YLX9_9LEPT</name>
<organism evidence="1 2">
    <name type="scientific">Leptospira gomenensis</name>
    <dbReference type="NCBI Taxonomy" id="2484974"/>
    <lineage>
        <taxon>Bacteria</taxon>
        <taxon>Pseudomonadati</taxon>
        <taxon>Spirochaetota</taxon>
        <taxon>Spirochaetia</taxon>
        <taxon>Leptospirales</taxon>
        <taxon>Leptospiraceae</taxon>
        <taxon>Leptospira</taxon>
    </lineage>
</organism>
<dbReference type="Gene3D" id="3.40.50.450">
    <property type="match status" value="1"/>
</dbReference>
<accession>A0A5F1YLX9</accession>
<dbReference type="OrthoDB" id="397706at2"/>
<evidence type="ECO:0000313" key="2">
    <source>
        <dbReference type="Proteomes" id="UP000298277"/>
    </source>
</evidence>
<dbReference type="PANTHER" id="PTHR15364">
    <property type="entry name" value="2'-DEOXYNUCLEOSIDE 5'-PHOSPHATE N-HYDROLASE 1"/>
    <property type="match status" value="1"/>
</dbReference>
<gene>
    <name evidence="1" type="ORF">EHQ17_10585</name>
</gene>
<keyword evidence="2" id="KW-1185">Reference proteome</keyword>
<dbReference type="GO" id="GO:0016740">
    <property type="term" value="F:transferase activity"/>
    <property type="evidence" value="ECO:0007669"/>
    <property type="project" value="UniProtKB-KW"/>
</dbReference>
<dbReference type="Pfam" id="PF05014">
    <property type="entry name" value="Nuc_deoxyrib_tr"/>
    <property type="match status" value="1"/>
</dbReference>
<proteinExistence type="predicted"/>
<dbReference type="SUPFAM" id="SSF52309">
    <property type="entry name" value="N-(deoxy)ribosyltransferase-like"/>
    <property type="match status" value="1"/>
</dbReference>
<protein>
    <submittedName>
        <fullName evidence="1">Nucleoside 2-deoxyribosyltransferase</fullName>
    </submittedName>
</protein>
<evidence type="ECO:0000313" key="1">
    <source>
        <dbReference type="EMBL" id="TGK33741.1"/>
    </source>
</evidence>
<dbReference type="RefSeq" id="WP_135594381.1">
    <property type="nucleotide sequence ID" value="NZ_RQEZ01000094.1"/>
</dbReference>
<dbReference type="InterPro" id="IPR051239">
    <property type="entry name" value="2'-dNMP_N-hydrolase"/>
</dbReference>
<dbReference type="PANTHER" id="PTHR15364:SF0">
    <property type="entry name" value="2'-DEOXYNUCLEOSIDE 5'-PHOSPHATE N-HYDROLASE 1"/>
    <property type="match status" value="1"/>
</dbReference>
<dbReference type="GO" id="GO:0009159">
    <property type="term" value="P:deoxyribonucleoside monophosphate catabolic process"/>
    <property type="evidence" value="ECO:0007669"/>
    <property type="project" value="TreeGrafter"/>
</dbReference>
<comment type="caution">
    <text evidence="1">The sequence shown here is derived from an EMBL/GenBank/DDBJ whole genome shotgun (WGS) entry which is preliminary data.</text>
</comment>
<dbReference type="InterPro" id="IPR007710">
    <property type="entry name" value="Nucleoside_deoxyribTrfase"/>
</dbReference>
<dbReference type="AlphaFoldDB" id="A0A5F1YLX9"/>